<evidence type="ECO:0000256" key="11">
    <source>
        <dbReference type="ARBA" id="ARBA00023667"/>
    </source>
</evidence>
<evidence type="ECO:0000256" key="8">
    <source>
        <dbReference type="ARBA" id="ARBA00023315"/>
    </source>
</evidence>
<dbReference type="GO" id="GO:0016746">
    <property type="term" value="F:acyltransferase activity"/>
    <property type="evidence" value="ECO:0007669"/>
    <property type="project" value="UniProtKB-KW"/>
</dbReference>
<evidence type="ECO:0000256" key="1">
    <source>
        <dbReference type="ARBA" id="ARBA00004162"/>
    </source>
</evidence>
<evidence type="ECO:0000313" key="14">
    <source>
        <dbReference type="EMBL" id="RFM34029.1"/>
    </source>
</evidence>
<evidence type="ECO:0000256" key="2">
    <source>
        <dbReference type="ARBA" id="ARBA00022475"/>
    </source>
</evidence>
<evidence type="ECO:0000256" key="3">
    <source>
        <dbReference type="ARBA" id="ARBA00022679"/>
    </source>
</evidence>
<evidence type="ECO:0000256" key="9">
    <source>
        <dbReference type="ARBA" id="ARBA00023588"/>
    </source>
</evidence>
<accession>A0A3E1P1G7</accession>
<sequence>MAARFNLFVSLFWTVLCLGPAAWYCYLYVPPGWLWVPGAASLLPYFVPKSWLNHYASTGFYERIGVRGLLKFVQHGKLVNGMIRKRYPGYRIIYNSETIHRKVEETYMFERFHYGLFLALLILTFHARNWYWILVILVCNIGYNVYPVFMQQYVRLRLKASRHKI</sequence>
<reference evidence="14 15" key="1">
    <citation type="submission" date="2018-08" db="EMBL/GenBank/DDBJ databases">
        <title>Chitinophaga sp. K20C18050901, a novel bacterium isolated from forest soil.</title>
        <authorList>
            <person name="Wang C."/>
        </authorList>
    </citation>
    <scope>NUCLEOTIDE SEQUENCE [LARGE SCALE GENOMIC DNA]</scope>
    <source>
        <strain evidence="14 15">K20C18050901</strain>
    </source>
</reference>
<keyword evidence="6 13" id="KW-1133">Transmembrane helix</keyword>
<comment type="function">
    <text evidence="12">Catalyzes the acylation of glycosyl-4,4'-diaponeurosporenoate, i.e. the esterification of glucose at the C6'' position with the carboxyl group of the C(15) fatty acid 12-methyltetradecanoic acid, to yield staphyloxanthin. This is the last step in the biosynthesis of this orange pigment, present in most staphylococci strains.</text>
</comment>
<feature type="transmembrane region" description="Helical" evidence="13">
    <location>
        <begin position="131"/>
        <end position="149"/>
    </location>
</feature>
<keyword evidence="5" id="KW-0732">Signal</keyword>
<keyword evidence="3" id="KW-0808">Transferase</keyword>
<evidence type="ECO:0000256" key="12">
    <source>
        <dbReference type="ARBA" id="ARBA00025324"/>
    </source>
</evidence>
<evidence type="ECO:0000256" key="6">
    <source>
        <dbReference type="ARBA" id="ARBA00022989"/>
    </source>
</evidence>
<dbReference type="EMBL" id="QTJV01000004">
    <property type="protein sequence ID" value="RFM34029.1"/>
    <property type="molecule type" value="Genomic_DNA"/>
</dbReference>
<dbReference type="AlphaFoldDB" id="A0A3E1P1G7"/>
<proteinExistence type="inferred from homology"/>
<organism evidence="14 15">
    <name type="scientific">Chitinophaga silvisoli</name>
    <dbReference type="NCBI Taxonomy" id="2291814"/>
    <lineage>
        <taxon>Bacteria</taxon>
        <taxon>Pseudomonadati</taxon>
        <taxon>Bacteroidota</taxon>
        <taxon>Chitinophagia</taxon>
        <taxon>Chitinophagales</taxon>
        <taxon>Chitinophagaceae</taxon>
        <taxon>Chitinophaga</taxon>
    </lineage>
</organism>
<dbReference type="Proteomes" id="UP000261174">
    <property type="component" value="Unassembled WGS sequence"/>
</dbReference>
<evidence type="ECO:0000313" key="15">
    <source>
        <dbReference type="Proteomes" id="UP000261174"/>
    </source>
</evidence>
<evidence type="ECO:0000256" key="7">
    <source>
        <dbReference type="ARBA" id="ARBA00023136"/>
    </source>
</evidence>
<evidence type="ECO:0000256" key="13">
    <source>
        <dbReference type="SAM" id="Phobius"/>
    </source>
</evidence>
<evidence type="ECO:0000256" key="4">
    <source>
        <dbReference type="ARBA" id="ARBA00022692"/>
    </source>
</evidence>
<evidence type="ECO:0000256" key="10">
    <source>
        <dbReference type="ARBA" id="ARBA00023603"/>
    </source>
</evidence>
<comment type="caution">
    <text evidence="14">The sequence shown here is derived from an EMBL/GenBank/DDBJ whole genome shotgun (WGS) entry which is preliminary data.</text>
</comment>
<comment type="pathway">
    <text evidence="9">Carotenoid biosynthesis; staphyloxanthin biosynthesis; staphyloxanthin from farnesyl diphosphate: step 5/5.</text>
</comment>
<gene>
    <name evidence="14" type="ORF">DXN04_12065</name>
</gene>
<evidence type="ECO:0000256" key="5">
    <source>
        <dbReference type="ARBA" id="ARBA00022729"/>
    </source>
</evidence>
<keyword evidence="4 13" id="KW-0812">Transmembrane</keyword>
<keyword evidence="2" id="KW-1003">Cell membrane</keyword>
<comment type="similarity">
    <text evidence="10">Belongs to the acyltransferase CrtO family.</text>
</comment>
<dbReference type="GO" id="GO:0005886">
    <property type="term" value="C:plasma membrane"/>
    <property type="evidence" value="ECO:0007669"/>
    <property type="project" value="UniProtKB-SubCell"/>
</dbReference>
<protein>
    <recommendedName>
        <fullName evidence="11">Glycosyl-4,4'-diaponeurosporenoate acyltransferase</fullName>
    </recommendedName>
</protein>
<keyword evidence="15" id="KW-1185">Reference proteome</keyword>
<dbReference type="UniPathway" id="UPA00029">
    <property type="reaction ID" value="UER00560"/>
</dbReference>
<dbReference type="InterPro" id="IPR044021">
    <property type="entry name" value="CrtO"/>
</dbReference>
<keyword evidence="8" id="KW-0012">Acyltransferase</keyword>
<name>A0A3E1P1G7_9BACT</name>
<comment type="subcellular location">
    <subcellularLocation>
        <location evidence="1">Cell membrane</location>
        <topology evidence="1">Single-pass membrane protein</topology>
    </subcellularLocation>
</comment>
<dbReference type="Pfam" id="PF18927">
    <property type="entry name" value="CrtO"/>
    <property type="match status" value="1"/>
</dbReference>
<keyword evidence="7 13" id="KW-0472">Membrane</keyword>